<dbReference type="AlphaFoldDB" id="A0A6J4UQ66"/>
<dbReference type="PANTHER" id="PTHR43464">
    <property type="entry name" value="METHYLTRANSFERASE"/>
    <property type="match status" value="1"/>
</dbReference>
<dbReference type="Pfam" id="PF08241">
    <property type="entry name" value="Methyltransf_11"/>
    <property type="match status" value="1"/>
</dbReference>
<dbReference type="Gene3D" id="3.40.50.150">
    <property type="entry name" value="Vaccinia Virus protein VP39"/>
    <property type="match status" value="1"/>
</dbReference>
<accession>A0A6J4UQ66</accession>
<dbReference type="PANTHER" id="PTHR43464:SF19">
    <property type="entry name" value="UBIQUINONE BIOSYNTHESIS O-METHYLTRANSFERASE, MITOCHONDRIAL"/>
    <property type="match status" value="1"/>
</dbReference>
<proteinExistence type="predicted"/>
<dbReference type="CDD" id="cd02440">
    <property type="entry name" value="AdoMet_MTases"/>
    <property type="match status" value="1"/>
</dbReference>
<reference evidence="5" key="1">
    <citation type="submission" date="2020-02" db="EMBL/GenBank/DDBJ databases">
        <authorList>
            <person name="Meier V. D."/>
        </authorList>
    </citation>
    <scope>NUCLEOTIDE SEQUENCE</scope>
    <source>
        <strain evidence="5">AVDCRST_MAG87</strain>
    </source>
</reference>
<protein>
    <recommendedName>
        <fullName evidence="4">Methyltransferase type 11 domain-containing protein</fullName>
    </recommendedName>
</protein>
<keyword evidence="1" id="KW-0489">Methyltransferase</keyword>
<dbReference type="InterPro" id="IPR013216">
    <property type="entry name" value="Methyltransf_11"/>
</dbReference>
<dbReference type="GO" id="GO:0008757">
    <property type="term" value="F:S-adenosylmethionine-dependent methyltransferase activity"/>
    <property type="evidence" value="ECO:0007669"/>
    <property type="project" value="InterPro"/>
</dbReference>
<evidence type="ECO:0000259" key="4">
    <source>
        <dbReference type="Pfam" id="PF08241"/>
    </source>
</evidence>
<evidence type="ECO:0000256" key="2">
    <source>
        <dbReference type="ARBA" id="ARBA00022679"/>
    </source>
</evidence>
<organism evidence="5">
    <name type="scientific">uncultured Thermomicrobiales bacterium</name>
    <dbReference type="NCBI Taxonomy" id="1645740"/>
    <lineage>
        <taxon>Bacteria</taxon>
        <taxon>Pseudomonadati</taxon>
        <taxon>Thermomicrobiota</taxon>
        <taxon>Thermomicrobia</taxon>
        <taxon>Thermomicrobiales</taxon>
        <taxon>environmental samples</taxon>
    </lineage>
</organism>
<dbReference type="SUPFAM" id="SSF53335">
    <property type="entry name" value="S-adenosyl-L-methionine-dependent methyltransferases"/>
    <property type="match status" value="1"/>
</dbReference>
<sequence length="222" mass="25082">MSISETFRYQPPANIDTSNFRKHTSENPIQRWLIDRFHRRITAIVEELQPDTLLDAGCGEGFVTDILLKAMPEVSITGFDVLPDSVQLAQLRNPRASISVGDIYAIDHPDASFDVVYSFEVLEHLEEPRRALRELARVARRAVVLSVPHEPFFCLANAARGKNLEIRPRGSDPDHRNFWSRATFGDFVGQELQVETLTGSFPWTICVGRPDHASSDIVRDRG</sequence>
<evidence type="ECO:0000256" key="1">
    <source>
        <dbReference type="ARBA" id="ARBA00022603"/>
    </source>
</evidence>
<dbReference type="GO" id="GO:0032259">
    <property type="term" value="P:methylation"/>
    <property type="evidence" value="ECO:0007669"/>
    <property type="project" value="UniProtKB-KW"/>
</dbReference>
<dbReference type="InterPro" id="IPR029063">
    <property type="entry name" value="SAM-dependent_MTases_sf"/>
</dbReference>
<name>A0A6J4UQ66_9BACT</name>
<keyword evidence="3" id="KW-0949">S-adenosyl-L-methionine</keyword>
<gene>
    <name evidence="5" type="ORF">AVDCRST_MAG87-1127</name>
</gene>
<dbReference type="EMBL" id="CADCWJ010000261">
    <property type="protein sequence ID" value="CAA9554734.1"/>
    <property type="molecule type" value="Genomic_DNA"/>
</dbReference>
<feature type="domain" description="Methyltransferase type 11" evidence="4">
    <location>
        <begin position="54"/>
        <end position="141"/>
    </location>
</feature>
<evidence type="ECO:0000256" key="3">
    <source>
        <dbReference type="ARBA" id="ARBA00022691"/>
    </source>
</evidence>
<evidence type="ECO:0000313" key="5">
    <source>
        <dbReference type="EMBL" id="CAA9554734.1"/>
    </source>
</evidence>
<keyword evidence="2" id="KW-0808">Transferase</keyword>